<dbReference type="EMBL" id="AP023355">
    <property type="protein sequence ID" value="BCJ38259.1"/>
    <property type="molecule type" value="Genomic_DNA"/>
</dbReference>
<dbReference type="GO" id="GO:0000156">
    <property type="term" value="F:phosphorelay response regulator activity"/>
    <property type="evidence" value="ECO:0007669"/>
    <property type="project" value="TreeGrafter"/>
</dbReference>
<dbReference type="Gene3D" id="6.10.250.690">
    <property type="match status" value="1"/>
</dbReference>
<dbReference type="Gene3D" id="3.40.50.2300">
    <property type="match status" value="1"/>
</dbReference>
<dbReference type="InterPro" id="IPR039420">
    <property type="entry name" value="WalR-like"/>
</dbReference>
<reference evidence="10 11" key="1">
    <citation type="submission" date="2020-08" db="EMBL/GenBank/DDBJ databases">
        <title>Whole genome shotgun sequence of Actinocatenispora thailandica NBRC 105041.</title>
        <authorList>
            <person name="Komaki H."/>
            <person name="Tamura T."/>
        </authorList>
    </citation>
    <scope>NUCLEOTIDE SEQUENCE [LARGE SCALE GENOMIC DNA]</scope>
    <source>
        <strain evidence="10 11">NBRC 105041</strain>
    </source>
</reference>
<keyword evidence="1 6" id="KW-0597">Phosphoprotein</keyword>
<dbReference type="InterPro" id="IPR036388">
    <property type="entry name" value="WH-like_DNA-bd_sf"/>
</dbReference>
<evidence type="ECO:0000256" key="6">
    <source>
        <dbReference type="PROSITE-ProRule" id="PRU00169"/>
    </source>
</evidence>
<dbReference type="InterPro" id="IPR001789">
    <property type="entry name" value="Sig_transdc_resp-reg_receiver"/>
</dbReference>
<dbReference type="GO" id="GO:0000976">
    <property type="term" value="F:transcription cis-regulatory region binding"/>
    <property type="evidence" value="ECO:0007669"/>
    <property type="project" value="TreeGrafter"/>
</dbReference>
<dbReference type="PROSITE" id="PS51755">
    <property type="entry name" value="OMPR_PHOB"/>
    <property type="match status" value="1"/>
</dbReference>
<dbReference type="PROSITE" id="PS50110">
    <property type="entry name" value="RESPONSE_REGULATORY"/>
    <property type="match status" value="1"/>
</dbReference>
<proteinExistence type="predicted"/>
<evidence type="ECO:0000313" key="10">
    <source>
        <dbReference type="EMBL" id="BCJ38259.1"/>
    </source>
</evidence>
<dbReference type="FunFam" id="1.10.10.10:FF:000005">
    <property type="entry name" value="Two-component system response regulator"/>
    <property type="match status" value="1"/>
</dbReference>
<dbReference type="InterPro" id="IPR001867">
    <property type="entry name" value="OmpR/PhoB-type_DNA-bd"/>
</dbReference>
<sequence length="241" mass="26654">MCQPGDAVSEPERGAADRILVVEDERDIRELLARSLGFSGFEVATADTGAEAVRAAGRLRPNLIVLDVMLPDMDGFDVLKQLGTAGQRPAVVFLTARGETEDKLRGLAMGDDYLTKPFSLDELVARIRAVLRRASPDAPATSRLTVADLELDEDSHEVWRGGTAVHLSATEFRLLHYLMVNAGRVVSKAQIRNHVWQYDYSGETNVVELYVSYVRRKVDTVQPKLIHTLRGIGYVLRAPRG</sequence>
<evidence type="ECO:0000259" key="9">
    <source>
        <dbReference type="PROSITE" id="PS51755"/>
    </source>
</evidence>
<dbReference type="SMART" id="SM00862">
    <property type="entry name" value="Trans_reg_C"/>
    <property type="match status" value="1"/>
</dbReference>
<dbReference type="SUPFAM" id="SSF52172">
    <property type="entry name" value="CheY-like"/>
    <property type="match status" value="1"/>
</dbReference>
<dbReference type="KEGG" id="atl:Athai_57620"/>
<feature type="domain" description="Response regulatory" evidence="8">
    <location>
        <begin position="18"/>
        <end position="131"/>
    </location>
</feature>
<dbReference type="AlphaFoldDB" id="A0A7R7DUU7"/>
<dbReference type="PANTHER" id="PTHR48111:SF28">
    <property type="entry name" value="TRANSCRIPTIONAL REGULATORY PROTEIN TCRX-RELATED"/>
    <property type="match status" value="1"/>
</dbReference>
<keyword evidence="11" id="KW-1185">Reference proteome</keyword>
<evidence type="ECO:0000256" key="7">
    <source>
        <dbReference type="PROSITE-ProRule" id="PRU01091"/>
    </source>
</evidence>
<organism evidence="10 11">
    <name type="scientific">Actinocatenispora thailandica</name>
    <dbReference type="NCBI Taxonomy" id="227318"/>
    <lineage>
        <taxon>Bacteria</taxon>
        <taxon>Bacillati</taxon>
        <taxon>Actinomycetota</taxon>
        <taxon>Actinomycetes</taxon>
        <taxon>Micromonosporales</taxon>
        <taxon>Micromonosporaceae</taxon>
        <taxon>Actinocatenispora</taxon>
    </lineage>
</organism>
<dbReference type="SMART" id="SM00448">
    <property type="entry name" value="REC"/>
    <property type="match status" value="1"/>
</dbReference>
<dbReference type="Gene3D" id="1.10.10.10">
    <property type="entry name" value="Winged helix-like DNA-binding domain superfamily/Winged helix DNA-binding domain"/>
    <property type="match status" value="1"/>
</dbReference>
<dbReference type="GO" id="GO:0032993">
    <property type="term" value="C:protein-DNA complex"/>
    <property type="evidence" value="ECO:0007669"/>
    <property type="project" value="TreeGrafter"/>
</dbReference>
<keyword evidence="3" id="KW-0805">Transcription regulation</keyword>
<feature type="domain" description="OmpR/PhoB-type" evidence="9">
    <location>
        <begin position="141"/>
        <end position="238"/>
    </location>
</feature>
<dbReference type="GO" id="GO:0005829">
    <property type="term" value="C:cytosol"/>
    <property type="evidence" value="ECO:0007669"/>
    <property type="project" value="TreeGrafter"/>
</dbReference>
<keyword evidence="2" id="KW-0902">Two-component regulatory system</keyword>
<dbReference type="PANTHER" id="PTHR48111">
    <property type="entry name" value="REGULATOR OF RPOS"/>
    <property type="match status" value="1"/>
</dbReference>
<accession>A0A7R7DUU7</accession>
<dbReference type="Pfam" id="PF00486">
    <property type="entry name" value="Trans_reg_C"/>
    <property type="match status" value="1"/>
</dbReference>
<evidence type="ECO:0000259" key="8">
    <source>
        <dbReference type="PROSITE" id="PS50110"/>
    </source>
</evidence>
<dbReference type="GO" id="GO:0006355">
    <property type="term" value="P:regulation of DNA-templated transcription"/>
    <property type="evidence" value="ECO:0007669"/>
    <property type="project" value="InterPro"/>
</dbReference>
<evidence type="ECO:0000256" key="2">
    <source>
        <dbReference type="ARBA" id="ARBA00023012"/>
    </source>
</evidence>
<evidence type="ECO:0000256" key="5">
    <source>
        <dbReference type="ARBA" id="ARBA00023163"/>
    </source>
</evidence>
<feature type="modified residue" description="4-aspartylphosphate" evidence="6">
    <location>
        <position position="67"/>
    </location>
</feature>
<dbReference type="InterPro" id="IPR011006">
    <property type="entry name" value="CheY-like_superfamily"/>
</dbReference>
<keyword evidence="4 7" id="KW-0238">DNA-binding</keyword>
<evidence type="ECO:0000256" key="3">
    <source>
        <dbReference type="ARBA" id="ARBA00023015"/>
    </source>
</evidence>
<gene>
    <name evidence="10" type="ORF">Athai_57620</name>
</gene>
<evidence type="ECO:0000256" key="4">
    <source>
        <dbReference type="ARBA" id="ARBA00023125"/>
    </source>
</evidence>
<evidence type="ECO:0000256" key="1">
    <source>
        <dbReference type="ARBA" id="ARBA00022553"/>
    </source>
</evidence>
<evidence type="ECO:0000313" key="11">
    <source>
        <dbReference type="Proteomes" id="UP000611640"/>
    </source>
</evidence>
<name>A0A7R7DUU7_9ACTN</name>
<keyword evidence="5" id="KW-0804">Transcription</keyword>
<protein>
    <submittedName>
        <fullName evidence="10">DNA-binding response regulator</fullName>
    </submittedName>
</protein>
<dbReference type="Pfam" id="PF00072">
    <property type="entry name" value="Response_reg"/>
    <property type="match status" value="1"/>
</dbReference>
<feature type="DNA-binding region" description="OmpR/PhoB-type" evidence="7">
    <location>
        <begin position="141"/>
        <end position="238"/>
    </location>
</feature>
<dbReference type="Proteomes" id="UP000611640">
    <property type="component" value="Chromosome"/>
</dbReference>
<dbReference type="CDD" id="cd00383">
    <property type="entry name" value="trans_reg_C"/>
    <property type="match status" value="1"/>
</dbReference>